<dbReference type="Pfam" id="PF13673">
    <property type="entry name" value="Acetyltransf_10"/>
    <property type="match status" value="1"/>
</dbReference>
<keyword evidence="4" id="KW-1185">Reference proteome</keyword>
<dbReference type="EMBL" id="NOKA02000056">
    <property type="protein sequence ID" value="RDY29935.1"/>
    <property type="molecule type" value="Genomic_DNA"/>
</dbReference>
<gene>
    <name evidence="2" type="ORF">C8E03_105239</name>
    <name evidence="3" type="ORF">CG710_017325</name>
</gene>
<comment type="caution">
    <text evidence="2">The sequence shown here is derived from an EMBL/GenBank/DDBJ whole genome shotgun (WGS) entry which is preliminary data.</text>
</comment>
<name>A0A255IRX5_9FIRM</name>
<dbReference type="OrthoDB" id="9773249at2"/>
<organism evidence="2 5">
    <name type="scientific">Lachnotalea glycerini</name>
    <dbReference type="NCBI Taxonomy" id="1763509"/>
    <lineage>
        <taxon>Bacteria</taxon>
        <taxon>Bacillati</taxon>
        <taxon>Bacillota</taxon>
        <taxon>Clostridia</taxon>
        <taxon>Lachnospirales</taxon>
        <taxon>Lachnospiraceae</taxon>
        <taxon>Lachnotalea</taxon>
    </lineage>
</organism>
<dbReference type="SUPFAM" id="SSF55729">
    <property type="entry name" value="Acyl-CoA N-acyltransferases (Nat)"/>
    <property type="match status" value="1"/>
</dbReference>
<keyword evidence="2" id="KW-0808">Transferase</keyword>
<reference evidence="2 5" key="2">
    <citation type="submission" date="2018-05" db="EMBL/GenBank/DDBJ databases">
        <title>Genomic Encyclopedia of Type Strains, Phase IV (KMG-IV): sequencing the most valuable type-strain genomes for metagenomic binning, comparative biology and taxonomic classification.</title>
        <authorList>
            <person name="Goeker M."/>
        </authorList>
    </citation>
    <scope>NUCLEOTIDE SEQUENCE [LARGE SCALE GENOMIC DNA]</scope>
    <source>
        <strain evidence="2 5">DSM 28816</strain>
    </source>
</reference>
<reference evidence="3 4" key="1">
    <citation type="journal article" date="2017" name="Genome Announc.">
        <title>Draft Genome Sequence of a Sporulating and Motile Strain of Lachnotalea glycerini Isolated from Water in Quebec City, Canada.</title>
        <authorList>
            <person name="Maheux A.F."/>
            <person name="Boudreau D.K."/>
            <person name="Berube E."/>
            <person name="Boissinot M."/>
            <person name="Raymond F."/>
            <person name="Brodeur S."/>
            <person name="Corbeil J."/>
            <person name="Isabel S."/>
            <person name="Omar R.F."/>
            <person name="Bergeron M.G."/>
        </authorList>
    </citation>
    <scope>NUCLEOTIDE SEQUENCE [LARGE SCALE GENOMIC DNA]</scope>
    <source>
        <strain evidence="3 4">CCRI-19302</strain>
    </source>
</reference>
<dbReference type="InterPro" id="IPR016181">
    <property type="entry name" value="Acyl_CoA_acyltransferase"/>
</dbReference>
<dbReference type="Proteomes" id="UP000216411">
    <property type="component" value="Unassembled WGS sequence"/>
</dbReference>
<sequence length="167" mass="19855">MAELFFEKIEMGDYNKIKELSDFATNIVREHFNSIIGEKQNEYMIHKFQSEQAITDQINRGYQYYFVYNMQKEKIGFLAFYTRNDEMFLSKFYLEKHSRNNGFSKKMLNFVIDHTRQEGLGKIVLTVNRNNSATFAYEHLGFVKTGEQKCDIGNGFVMDDYVYEYIV</sequence>
<dbReference type="InterPro" id="IPR000182">
    <property type="entry name" value="GNAT_dom"/>
</dbReference>
<dbReference type="RefSeq" id="WP_094375863.1">
    <property type="nucleotide sequence ID" value="NZ_NOKA02000056.1"/>
</dbReference>
<dbReference type="PROSITE" id="PS51186">
    <property type="entry name" value="GNAT"/>
    <property type="match status" value="1"/>
</dbReference>
<accession>A0A255IRX5</accession>
<evidence type="ECO:0000313" key="5">
    <source>
        <dbReference type="Proteomes" id="UP000247523"/>
    </source>
</evidence>
<evidence type="ECO:0000313" key="2">
    <source>
        <dbReference type="EMBL" id="PXV90329.1"/>
    </source>
</evidence>
<dbReference type="AlphaFoldDB" id="A0A255IRX5"/>
<dbReference type="EMBL" id="QICS01000005">
    <property type="protein sequence ID" value="PXV90329.1"/>
    <property type="molecule type" value="Genomic_DNA"/>
</dbReference>
<protein>
    <submittedName>
        <fullName evidence="2">Acetyltransferase (GNAT) family protein</fullName>
    </submittedName>
    <submittedName>
        <fullName evidence="3">GNAT family N-acetyltransferase</fullName>
    </submittedName>
</protein>
<evidence type="ECO:0000313" key="3">
    <source>
        <dbReference type="EMBL" id="RDY29935.1"/>
    </source>
</evidence>
<evidence type="ECO:0000313" key="4">
    <source>
        <dbReference type="Proteomes" id="UP000216411"/>
    </source>
</evidence>
<evidence type="ECO:0000259" key="1">
    <source>
        <dbReference type="PROSITE" id="PS51186"/>
    </source>
</evidence>
<reference evidence="3" key="3">
    <citation type="submission" date="2018-07" db="EMBL/GenBank/DDBJ databases">
        <authorList>
            <person name="Quirk P.G."/>
            <person name="Krulwich T.A."/>
        </authorList>
    </citation>
    <scope>NUCLEOTIDE SEQUENCE</scope>
    <source>
        <strain evidence="3">CCRI-19302</strain>
    </source>
</reference>
<dbReference type="Gene3D" id="3.40.630.30">
    <property type="match status" value="1"/>
</dbReference>
<proteinExistence type="predicted"/>
<dbReference type="GO" id="GO:0016747">
    <property type="term" value="F:acyltransferase activity, transferring groups other than amino-acyl groups"/>
    <property type="evidence" value="ECO:0007669"/>
    <property type="project" value="InterPro"/>
</dbReference>
<feature type="domain" description="N-acetyltransferase" evidence="1">
    <location>
        <begin position="18"/>
        <end position="163"/>
    </location>
</feature>
<dbReference type="Proteomes" id="UP000247523">
    <property type="component" value="Unassembled WGS sequence"/>
</dbReference>